<dbReference type="Proteomes" id="UP001500582">
    <property type="component" value="Unassembled WGS sequence"/>
</dbReference>
<sequence>MPRWQILLNQIKPTFKMLVIKKLKEKLTLRVCAVMVLLVSFTAIAKAQTVAPFKNGDRVAFVGNSITDGGHYHSYIWLYYMTRFPDMRVTFFNAGIGGDIAKQIARRFDDDVLNRNPTVVTVTWGMNDTGYMEWFADNAQETFRKRLDTSIKYYHIIEEKLKRLPNVKKVLVASSPYDETTTSAPNNLYKGKSAALLQIAEFQEAAAKKNQWGFIDLNRPMTAINKQGQATDPAFSLTPNDRIHPDNDGHMVMAYLILKAQGLANNSVANVQIEAGSQKVVKAENAVVNKLSRTTNDITFNYLAKALPYPLDTVVRGWGNHRRQADALKVIPFIKEFNQEVLAVKGLASGKYSLQIDGQAIGNWSADDLAKGINLAEQTNTPQYQQALQVMALNEERWEIERRFRNHAFIEFNVLFDRGLYNADNAVAMDTVNAVAKREIFVAGNKSTYLTSQYKSVRQAWQMEMDLLLAQIYKLNKPVVRQVNLTRL</sequence>
<feature type="domain" description="SGNH hydrolase-type esterase" evidence="1">
    <location>
        <begin position="61"/>
        <end position="250"/>
    </location>
</feature>
<reference evidence="3" key="1">
    <citation type="journal article" date="2019" name="Int. J. Syst. Evol. Microbiol.">
        <title>The Global Catalogue of Microorganisms (GCM) 10K type strain sequencing project: providing services to taxonomists for standard genome sequencing and annotation.</title>
        <authorList>
            <consortium name="The Broad Institute Genomics Platform"/>
            <consortium name="The Broad Institute Genome Sequencing Center for Infectious Disease"/>
            <person name="Wu L."/>
            <person name="Ma J."/>
        </authorList>
    </citation>
    <scope>NUCLEOTIDE SEQUENCE [LARGE SCALE GENOMIC DNA]</scope>
    <source>
        <strain evidence="3">JCM 17705</strain>
    </source>
</reference>
<gene>
    <name evidence="2" type="ORF">GCM10023149_20340</name>
</gene>
<keyword evidence="3" id="KW-1185">Reference proteome</keyword>
<dbReference type="Pfam" id="PF13472">
    <property type="entry name" value="Lipase_GDSL_2"/>
    <property type="match status" value="1"/>
</dbReference>
<dbReference type="InterPro" id="IPR036514">
    <property type="entry name" value="SGNH_hydro_sf"/>
</dbReference>
<proteinExistence type="predicted"/>
<dbReference type="Gene3D" id="3.40.50.1110">
    <property type="entry name" value="SGNH hydrolase"/>
    <property type="match status" value="1"/>
</dbReference>
<comment type="caution">
    <text evidence="2">The sequence shown here is derived from an EMBL/GenBank/DDBJ whole genome shotgun (WGS) entry which is preliminary data.</text>
</comment>
<dbReference type="InterPro" id="IPR051532">
    <property type="entry name" value="Ester_Hydrolysis_Enzymes"/>
</dbReference>
<protein>
    <submittedName>
        <fullName evidence="2">SGNH/GDSL hydrolase family protein</fullName>
    </submittedName>
</protein>
<name>A0ABP8GBG2_9SPHI</name>
<dbReference type="PANTHER" id="PTHR30383">
    <property type="entry name" value="THIOESTERASE 1/PROTEASE 1/LYSOPHOSPHOLIPASE L1"/>
    <property type="match status" value="1"/>
</dbReference>
<dbReference type="PANTHER" id="PTHR30383:SF5">
    <property type="entry name" value="SGNH HYDROLASE-TYPE ESTERASE DOMAIN-CONTAINING PROTEIN"/>
    <property type="match status" value="1"/>
</dbReference>
<evidence type="ECO:0000259" key="1">
    <source>
        <dbReference type="Pfam" id="PF13472"/>
    </source>
</evidence>
<accession>A0ABP8GBG2</accession>
<dbReference type="EMBL" id="BAABFT010000004">
    <property type="protein sequence ID" value="GAA4320851.1"/>
    <property type="molecule type" value="Genomic_DNA"/>
</dbReference>
<dbReference type="InterPro" id="IPR013830">
    <property type="entry name" value="SGNH_hydro"/>
</dbReference>
<dbReference type="GO" id="GO:0016787">
    <property type="term" value="F:hydrolase activity"/>
    <property type="evidence" value="ECO:0007669"/>
    <property type="project" value="UniProtKB-KW"/>
</dbReference>
<evidence type="ECO:0000313" key="2">
    <source>
        <dbReference type="EMBL" id="GAA4320851.1"/>
    </source>
</evidence>
<organism evidence="2 3">
    <name type="scientific">Mucilaginibacter gynuensis</name>
    <dbReference type="NCBI Taxonomy" id="1302236"/>
    <lineage>
        <taxon>Bacteria</taxon>
        <taxon>Pseudomonadati</taxon>
        <taxon>Bacteroidota</taxon>
        <taxon>Sphingobacteriia</taxon>
        <taxon>Sphingobacteriales</taxon>
        <taxon>Sphingobacteriaceae</taxon>
        <taxon>Mucilaginibacter</taxon>
    </lineage>
</organism>
<keyword evidence="2" id="KW-0378">Hydrolase</keyword>
<evidence type="ECO:0000313" key="3">
    <source>
        <dbReference type="Proteomes" id="UP001500582"/>
    </source>
</evidence>
<dbReference type="CDD" id="cd01834">
    <property type="entry name" value="SGNH_hydrolase_like_2"/>
    <property type="match status" value="1"/>
</dbReference>
<dbReference type="SUPFAM" id="SSF52266">
    <property type="entry name" value="SGNH hydrolase"/>
    <property type="match status" value="1"/>
</dbReference>